<keyword evidence="6" id="KW-0378">Hydrolase</keyword>
<evidence type="ECO:0000259" key="8">
    <source>
        <dbReference type="Pfam" id="PF00078"/>
    </source>
</evidence>
<keyword evidence="2" id="KW-0808">Transferase</keyword>
<evidence type="ECO:0000313" key="11">
    <source>
        <dbReference type="Proteomes" id="UP001153555"/>
    </source>
</evidence>
<dbReference type="PANTHER" id="PTHR37984">
    <property type="entry name" value="PROTEIN CBG26694"/>
    <property type="match status" value="1"/>
</dbReference>
<dbReference type="Gene3D" id="2.40.70.10">
    <property type="entry name" value="Acid Proteases"/>
    <property type="match status" value="1"/>
</dbReference>
<dbReference type="GO" id="GO:0003964">
    <property type="term" value="F:RNA-directed DNA polymerase activity"/>
    <property type="evidence" value="ECO:0007669"/>
    <property type="project" value="UniProtKB-KW"/>
</dbReference>
<dbReference type="Proteomes" id="UP001153555">
    <property type="component" value="Unassembled WGS sequence"/>
</dbReference>
<organism evidence="10 11">
    <name type="scientific">Striga hermonthica</name>
    <name type="common">Purple witchweed</name>
    <name type="synonym">Buchnera hermonthica</name>
    <dbReference type="NCBI Taxonomy" id="68872"/>
    <lineage>
        <taxon>Eukaryota</taxon>
        <taxon>Viridiplantae</taxon>
        <taxon>Streptophyta</taxon>
        <taxon>Embryophyta</taxon>
        <taxon>Tracheophyta</taxon>
        <taxon>Spermatophyta</taxon>
        <taxon>Magnoliopsida</taxon>
        <taxon>eudicotyledons</taxon>
        <taxon>Gunneridae</taxon>
        <taxon>Pentapetalae</taxon>
        <taxon>asterids</taxon>
        <taxon>lamiids</taxon>
        <taxon>Lamiales</taxon>
        <taxon>Orobanchaceae</taxon>
        <taxon>Buchnereae</taxon>
        <taxon>Striga</taxon>
    </lineage>
</organism>
<dbReference type="GO" id="GO:0004519">
    <property type="term" value="F:endonuclease activity"/>
    <property type="evidence" value="ECO:0007669"/>
    <property type="project" value="UniProtKB-KW"/>
</dbReference>
<sequence>HDLSKKERDPGGFVIKIALGNGKEDSGMLDLGARINLMPFSIFHQLGLGDLRSTHMCLQLADRSIRYPKGVVEDVLVRVGKLIVPVDFVVLDAGDVHENGKDHTILLGRPFMATTNTLIDVKNGTLNMTVLGESVSISVREATSGPSANYVEECAFIHASDLFVEEIAGISPSTCMHRIILEEGAKPFRDSQRRLNPNMMEVVKKEVLKLYSEGLIYPVADSEWVSPIHVVPKKGDITVIENEKKEMVPTRITTGWRMCIDYRRLNAITKKDHFLLPFIDQILDRLSGHQFYCFLDGLSGYYQVAIAPEDQPKTTFTCPFGTFAFRRMPFGLCNAPGTFQRCMFSVLSDMLEDCIQVFMDDFSIFGTSFSNCLHNLSRVLERCIESNLTLSWEKSHFMVTSGVVLGHVISSRGIEVDKAKIDVIEKLPPPVNVKGVRSFLGHAGFYRRFIKDFSKISQPLCHLLANDVPFVFDNACVEAFNKLKNKLVTAPIVIAPDWSLPFEIMCDASNLVVGAVLGQRVDKLLRVIYYASLTLNGAQLNYTTTEKELLAVVFSLEKFRSYILGSKVIVHSDHATLRYLLSKTQSKPKLIRWILLLQEFDVEIRDRKGCENVVADHLSRIVPSDLSLALNKHVGINDDFPYEHANVVVTVPWYADIVNYLSDGVLLSNLSSQERK</sequence>
<dbReference type="SUPFAM" id="SSF56672">
    <property type="entry name" value="DNA/RNA polymerases"/>
    <property type="match status" value="1"/>
</dbReference>
<accession>A0A9N7N2W0</accession>
<evidence type="ECO:0000256" key="4">
    <source>
        <dbReference type="ARBA" id="ARBA00022722"/>
    </source>
</evidence>
<dbReference type="Gene3D" id="3.10.10.10">
    <property type="entry name" value="HIV Type 1 Reverse Transcriptase, subunit A, domain 1"/>
    <property type="match status" value="1"/>
</dbReference>
<dbReference type="InterPro" id="IPR050951">
    <property type="entry name" value="Retrovirus_Pol_polyprotein"/>
</dbReference>
<evidence type="ECO:0000256" key="3">
    <source>
        <dbReference type="ARBA" id="ARBA00022695"/>
    </source>
</evidence>
<feature type="domain" description="Reverse transcriptase" evidence="8">
    <location>
        <begin position="246"/>
        <end position="408"/>
    </location>
</feature>
<feature type="domain" description="Reverse transcriptase RNase H-like" evidence="9">
    <location>
        <begin position="497"/>
        <end position="600"/>
    </location>
</feature>
<dbReference type="EMBL" id="CACSLK010018944">
    <property type="protein sequence ID" value="CAA0819371.1"/>
    <property type="molecule type" value="Genomic_DNA"/>
</dbReference>
<proteinExistence type="predicted"/>
<dbReference type="Pfam" id="PF00078">
    <property type="entry name" value="RVT_1"/>
    <property type="match status" value="1"/>
</dbReference>
<feature type="non-terminal residue" evidence="10">
    <location>
        <position position="676"/>
    </location>
</feature>
<evidence type="ECO:0000259" key="9">
    <source>
        <dbReference type="Pfam" id="PF17917"/>
    </source>
</evidence>
<evidence type="ECO:0000256" key="6">
    <source>
        <dbReference type="ARBA" id="ARBA00022801"/>
    </source>
</evidence>
<feature type="non-terminal residue" evidence="10">
    <location>
        <position position="1"/>
    </location>
</feature>
<dbReference type="GO" id="GO:0016787">
    <property type="term" value="F:hydrolase activity"/>
    <property type="evidence" value="ECO:0007669"/>
    <property type="project" value="UniProtKB-KW"/>
</dbReference>
<evidence type="ECO:0000256" key="5">
    <source>
        <dbReference type="ARBA" id="ARBA00022759"/>
    </source>
</evidence>
<keyword evidence="7" id="KW-0695">RNA-directed DNA polymerase</keyword>
<name>A0A9N7N2W0_STRHE</name>
<dbReference type="InterPro" id="IPR021109">
    <property type="entry name" value="Peptidase_aspartic_dom_sf"/>
</dbReference>
<evidence type="ECO:0000256" key="7">
    <source>
        <dbReference type="ARBA" id="ARBA00022918"/>
    </source>
</evidence>
<gene>
    <name evidence="10" type="ORF">SHERM_17843</name>
</gene>
<dbReference type="PANTHER" id="PTHR37984:SF5">
    <property type="entry name" value="PROTEIN NYNRIN-LIKE"/>
    <property type="match status" value="1"/>
</dbReference>
<dbReference type="CDD" id="cd00303">
    <property type="entry name" value="retropepsin_like"/>
    <property type="match status" value="1"/>
</dbReference>
<dbReference type="Pfam" id="PF17917">
    <property type="entry name" value="RT_RNaseH"/>
    <property type="match status" value="1"/>
</dbReference>
<dbReference type="InterPro" id="IPR000477">
    <property type="entry name" value="RT_dom"/>
</dbReference>
<dbReference type="EC" id="2.7.7.49" evidence="1"/>
<dbReference type="AlphaFoldDB" id="A0A9N7N2W0"/>
<keyword evidence="3" id="KW-0548">Nucleotidyltransferase</keyword>
<comment type="caution">
    <text evidence="10">The sequence shown here is derived from an EMBL/GenBank/DDBJ whole genome shotgun (WGS) entry which is preliminary data.</text>
</comment>
<dbReference type="CDD" id="cd09274">
    <property type="entry name" value="RNase_HI_RT_Ty3"/>
    <property type="match status" value="1"/>
</dbReference>
<evidence type="ECO:0000256" key="2">
    <source>
        <dbReference type="ARBA" id="ARBA00022679"/>
    </source>
</evidence>
<dbReference type="FunFam" id="3.30.70.270:FF:000020">
    <property type="entry name" value="Transposon Tf2-6 polyprotein-like Protein"/>
    <property type="match status" value="1"/>
</dbReference>
<dbReference type="FunFam" id="3.10.20.370:FF:000001">
    <property type="entry name" value="Retrovirus-related Pol polyprotein from transposon 17.6-like protein"/>
    <property type="match status" value="1"/>
</dbReference>
<dbReference type="Gene3D" id="3.30.70.270">
    <property type="match status" value="2"/>
</dbReference>
<dbReference type="InterPro" id="IPR043128">
    <property type="entry name" value="Rev_trsase/Diguanyl_cyclase"/>
</dbReference>
<reference evidence="10" key="1">
    <citation type="submission" date="2019-12" db="EMBL/GenBank/DDBJ databases">
        <authorList>
            <person name="Scholes J."/>
        </authorList>
    </citation>
    <scope>NUCLEOTIDE SEQUENCE</scope>
</reference>
<dbReference type="CDD" id="cd01647">
    <property type="entry name" value="RT_LTR"/>
    <property type="match status" value="1"/>
</dbReference>
<protein>
    <recommendedName>
        <fullName evidence="1">RNA-directed DNA polymerase</fullName>
        <ecNumber evidence="1">2.7.7.49</ecNumber>
    </recommendedName>
</protein>
<keyword evidence="4" id="KW-0540">Nuclease</keyword>
<keyword evidence="11" id="KW-1185">Reference proteome</keyword>
<keyword evidence="5" id="KW-0255">Endonuclease</keyword>
<dbReference type="OrthoDB" id="1698998at2759"/>
<evidence type="ECO:0000256" key="1">
    <source>
        <dbReference type="ARBA" id="ARBA00012493"/>
    </source>
</evidence>
<dbReference type="InterPro" id="IPR043502">
    <property type="entry name" value="DNA/RNA_pol_sf"/>
</dbReference>
<evidence type="ECO:0000313" key="10">
    <source>
        <dbReference type="EMBL" id="CAA0819371.1"/>
    </source>
</evidence>
<dbReference type="InterPro" id="IPR041373">
    <property type="entry name" value="RT_RNaseH"/>
</dbReference>